<dbReference type="PANTHER" id="PTHR13817:SF73">
    <property type="entry name" value="FIBRONECTIN TYPE-III DOMAIN-CONTAINING PROTEIN"/>
    <property type="match status" value="1"/>
</dbReference>
<feature type="region of interest" description="Disordered" evidence="4">
    <location>
        <begin position="13"/>
        <end position="34"/>
    </location>
</feature>
<reference evidence="8" key="1">
    <citation type="journal article" date="2019" name="Int. J. Syst. Evol. Microbiol.">
        <title>The Global Catalogue of Microorganisms (GCM) 10K type strain sequencing project: providing services to taxonomists for standard genome sequencing and annotation.</title>
        <authorList>
            <consortium name="The Broad Institute Genomics Platform"/>
            <consortium name="The Broad Institute Genome Sequencing Center for Infectious Disease"/>
            <person name="Wu L."/>
            <person name="Ma J."/>
        </authorList>
    </citation>
    <scope>NUCLEOTIDE SEQUENCE [LARGE SCALE GENOMIC DNA]</scope>
    <source>
        <strain evidence="8">NBRC 108894</strain>
    </source>
</reference>
<keyword evidence="3" id="KW-0624">Polysaccharide degradation</keyword>
<feature type="domain" description="Fibronectin type-III" evidence="6">
    <location>
        <begin position="978"/>
        <end position="1069"/>
    </location>
</feature>
<comment type="caution">
    <text evidence="7">The sequence shown here is derived from an EMBL/GenBank/DDBJ whole genome shotgun (WGS) entry which is preliminary data.</text>
</comment>
<dbReference type="EMBL" id="BSVB01000001">
    <property type="protein sequence ID" value="GMA95781.1"/>
    <property type="molecule type" value="Genomic_DNA"/>
</dbReference>
<dbReference type="CDD" id="cd00063">
    <property type="entry name" value="FN3"/>
    <property type="match status" value="8"/>
</dbReference>
<protein>
    <recommendedName>
        <fullName evidence="6">Fibronectin type-III domain-containing protein</fullName>
    </recommendedName>
</protein>
<dbReference type="InterPro" id="IPR050964">
    <property type="entry name" value="Striated_Muscle_Regulatory"/>
</dbReference>
<dbReference type="SUPFAM" id="SSF49265">
    <property type="entry name" value="Fibronectin type III"/>
    <property type="match status" value="6"/>
</dbReference>
<evidence type="ECO:0000256" key="4">
    <source>
        <dbReference type="SAM" id="MobiDB-lite"/>
    </source>
</evidence>
<keyword evidence="8" id="KW-1185">Reference proteome</keyword>
<gene>
    <name evidence="7" type="ORF">GCM10025881_26050</name>
</gene>
<dbReference type="SMART" id="SM00060">
    <property type="entry name" value="FN3"/>
    <property type="match status" value="14"/>
</dbReference>
<feature type="region of interest" description="Disordered" evidence="4">
    <location>
        <begin position="2001"/>
        <end position="2058"/>
    </location>
</feature>
<proteinExistence type="predicted"/>
<dbReference type="InterPro" id="IPR013783">
    <property type="entry name" value="Ig-like_fold"/>
</dbReference>
<evidence type="ECO:0000259" key="6">
    <source>
        <dbReference type="PROSITE" id="PS50853"/>
    </source>
</evidence>
<dbReference type="PANTHER" id="PTHR13817">
    <property type="entry name" value="TITIN"/>
    <property type="match status" value="1"/>
</dbReference>
<keyword evidence="2" id="KW-0326">Glycosidase</keyword>
<evidence type="ECO:0000313" key="8">
    <source>
        <dbReference type="Proteomes" id="UP001157034"/>
    </source>
</evidence>
<evidence type="ECO:0000256" key="3">
    <source>
        <dbReference type="ARBA" id="ARBA00023326"/>
    </source>
</evidence>
<feature type="domain" description="Fibronectin type-III" evidence="6">
    <location>
        <begin position="324"/>
        <end position="414"/>
    </location>
</feature>
<organism evidence="7 8">
    <name type="scientific">Pseudolysinimonas kribbensis</name>
    <dbReference type="NCBI Taxonomy" id="433641"/>
    <lineage>
        <taxon>Bacteria</taxon>
        <taxon>Bacillati</taxon>
        <taxon>Actinomycetota</taxon>
        <taxon>Actinomycetes</taxon>
        <taxon>Micrococcales</taxon>
        <taxon>Microbacteriaceae</taxon>
        <taxon>Pseudolysinimonas</taxon>
    </lineage>
</organism>
<feature type="compositionally biased region" description="Polar residues" evidence="4">
    <location>
        <begin position="2038"/>
        <end position="2049"/>
    </location>
</feature>
<keyword evidence="3" id="KW-0119">Carbohydrate metabolism</keyword>
<feature type="domain" description="Fibronectin type-III" evidence="6">
    <location>
        <begin position="236"/>
        <end position="323"/>
    </location>
</feature>
<evidence type="ECO:0000256" key="1">
    <source>
        <dbReference type="ARBA" id="ARBA00022737"/>
    </source>
</evidence>
<sequence length="2228" mass="215513">MLRVGSADIVGAGGGGNGGSGQFAPTRGRQATATYAGRTDSITTAGQNGTNANDICSATNCSNNDGGGGGAGGGGAQGGQAGAVEFGAAQYNEWFGYGGSVGQNSTASYDGLAASYQWYNDNGGTGQGGSIVISYTTGSPAAPTAVSGVAGSGSVALAWTAPTDPGQSAITGYVARFSSNGGSSWSSSADLGTTGTSGTVTGLTNGTAYVFQVAAVNSVGTGAWSASSTSITPQGPPSAPTISSMVGQDGALRLTLTAPASGATVTGYDYRVDGGGWVAVASTATIIVIPGLLNGTSYDVEVRAESAVGAGSASASVSGTPRAVPGAPTIGSVSAGAGSITVAFTTGFTGGDEITGYEYRLNGAGSWLPADGATSPIVITGLDNGTSYSVELRAVNGSGTGAASAPATIITPDLPGAPAVASVLPGDGTATVVFTPGSTGGTPVDHLEVQTSAGGDWTRVGATSPVILTGLDNGTTYAVSLRAVNAVGAGAGSAPVAVTPATVPGAPSIIGDTVAGGDETLSAAFTAPGSDGGAAITRYQYSTDGGATWRTRTDGATTASPVVITAYSSDGTTPLVNGTTYYVELRAVNSVGAGTASAVAQGIATTIPSAPTITSVVAAPASLDVTFAPGANGGSAITGYRYSVDGQHWASTGTLGTTFTITGLSNGTAYPVQVQAVNDVGQGTESAAMTGTPVALPGRASIVSVVRSNQTLTAAVALTDDGGSPVTSWQYSTDGGISWGTASGTTSPLVLTTLSGDPSTRLANGTGYSLLVRAVTAIGTGPSSAATTVAPAAAPPAPSIALTPGNGQVVADFSLGGDGGSPIEALEYSLDGTTWMPTGTLASPFTITGLTNGTAYAIRLRADNAIGAGAASTPASTTPRTVPGAPTAVVTGSNTASADVRWAAPADNGGAAITGYTASAYASGTSGTPIAGCSTTATSCSISGLTNKTAYYVAVTATNAAGAGAPSAPRTIVTPLARPSAPTITGLTAGDGSLSAAFTAGAIGDGTLIGYQYSVDGGSTWAAAGTTSPIAITGLTDGTAYRVAVRAVSTAGTGAASAAVAGTPYGYPSAPDPTGIVVNGGNGKVIVSWQAPSLNGGVLGDYTATAFSAQSSGSTAGTCTTTALSCTITGLGNGTTYWISLQTRNSVSMYSQRSDPRVPATPSMTPGAPTGVSAVAADGAATIAWTAPTSTGASAISGYTVLCSSGGAYTACGAVTGTATTLRVTGLTNGTAYTFQVTATNGNGSGTASAASTAVTPLAPGATPVFGTPSRTADGIDVAITNYDPAVTYTVSASAGTVTRSGPTITVTGLAASASSTVTLVAARTGYTTVSASVAGSALANGVAPAFSGLTAAPDGFAFTIANYDAASSYAFSATHGATVSRDGAVVTVSGLALGGGSRVTVVVSRTGSTDATAAEDGVAMTVGTAPVLTGLVSTGTGFRFEISDYDAALDYAVSATNGAAVTRTGSTVTVTGLTDGAASDVTVTATDPGVSIASALEHGAALLAGSAPSVSDPTSTVDGFVFDVDLPDSSAVYSVTSSAGTAVLDGGVVTVTGLTPGETADVTVTSVEPGHVTTSTTVRAAALLSGIPPLFAAPSRTADGFTVAVDGLDPDGVYTVASTTGSASVDAGVITVTGLAPDAAATVTVTVRHAGYTDGVSTVTGTALAAGVAPAFADVTATADGFTFTIANYDAALVYETRLSPTGVVVIDGTGHGVVSGVGAGVTVTLDITATDPGASIATASTGATVLLPTTAPGLSAATPLAGGYRFVIEDYDPGLTYSFVQADGGTVVRSGDTVTVSGLGAAVTSVTTVSATSAGHTVAASTASGTSFPNGTAPGIGAVTRTLDGFTFTFTADPAASYTATADAGTATLSGSTVTVTGLGAGIGTTVHLTATVPGSLDATSDVAGTAIALGVAPVLGAAISAHGGFVVVITDYSALGGYRVATTAGSVTRSGDRVTVSGLAAGASATVTVTAVRGGYRDASAARTGSAIAPVVPAAPTTTAAVPTPAEPRVSSADEPTESSQVGGAGIPASLRGVNHSTPGTGTVQSGGDPVPSRISTHAGRTVLTTGNGLRMTVSGWQDGHRTPTGPDGVIEIVRGGSTQIDVSGLAPDSEVVTWGMSHLQQLVATRTDHDGSLAQLVRLPYSMAPGAHTLIVSGVDAEGHDVTMQVGIRVLPVAHDAPPAPAAGGSWWWLLLVGLIALLALITWFVIARRRRHDREARVATGTR</sequence>
<feature type="domain" description="Fibronectin type-III" evidence="6">
    <location>
        <begin position="139"/>
        <end position="235"/>
    </location>
</feature>
<keyword evidence="2" id="KW-0378">Hydrolase</keyword>
<keyword evidence="1" id="KW-0677">Repeat</keyword>
<dbReference type="Pfam" id="PF00041">
    <property type="entry name" value="fn3"/>
    <property type="match status" value="5"/>
</dbReference>
<dbReference type="Proteomes" id="UP001157034">
    <property type="component" value="Unassembled WGS sequence"/>
</dbReference>
<dbReference type="InterPro" id="IPR003961">
    <property type="entry name" value="FN3_dom"/>
</dbReference>
<accession>A0ABQ6KAV7</accession>
<dbReference type="PROSITE" id="PS50853">
    <property type="entry name" value="FN3"/>
    <property type="match status" value="9"/>
</dbReference>
<dbReference type="Gene3D" id="2.60.40.10">
    <property type="entry name" value="Immunoglobulins"/>
    <property type="match status" value="12"/>
</dbReference>
<evidence type="ECO:0000256" key="2">
    <source>
        <dbReference type="ARBA" id="ARBA00023295"/>
    </source>
</evidence>
<dbReference type="RefSeq" id="WP_284254493.1">
    <property type="nucleotide sequence ID" value="NZ_BSVB01000001.1"/>
</dbReference>
<keyword evidence="5" id="KW-0472">Membrane</keyword>
<keyword evidence="5" id="KW-0812">Transmembrane</keyword>
<feature type="domain" description="Fibronectin type-III" evidence="6">
    <location>
        <begin position="607"/>
        <end position="698"/>
    </location>
</feature>
<feature type="transmembrane region" description="Helical" evidence="5">
    <location>
        <begin position="2191"/>
        <end position="2212"/>
    </location>
</feature>
<feature type="domain" description="Fibronectin type-III" evidence="6">
    <location>
        <begin position="1070"/>
        <end position="1164"/>
    </location>
</feature>
<name>A0ABQ6KAV7_9MICO</name>
<feature type="domain" description="Fibronectin type-III" evidence="6">
    <location>
        <begin position="882"/>
        <end position="977"/>
    </location>
</feature>
<evidence type="ECO:0000313" key="7">
    <source>
        <dbReference type="EMBL" id="GMA95781.1"/>
    </source>
</evidence>
<evidence type="ECO:0000256" key="5">
    <source>
        <dbReference type="SAM" id="Phobius"/>
    </source>
</evidence>
<keyword evidence="5" id="KW-1133">Transmembrane helix</keyword>
<dbReference type="InterPro" id="IPR036116">
    <property type="entry name" value="FN3_sf"/>
</dbReference>
<feature type="domain" description="Fibronectin type-III" evidence="6">
    <location>
        <begin position="1165"/>
        <end position="1259"/>
    </location>
</feature>
<feature type="domain" description="Fibronectin type-III" evidence="6">
    <location>
        <begin position="415"/>
        <end position="505"/>
    </location>
</feature>